<evidence type="ECO:0000313" key="2">
    <source>
        <dbReference type="Proteomes" id="UP000194420"/>
    </source>
</evidence>
<evidence type="ECO:0000313" key="1">
    <source>
        <dbReference type="EMBL" id="SMQ57917.1"/>
    </source>
</evidence>
<protein>
    <submittedName>
        <fullName evidence="1">N-formylglutamate amidohydrolase</fullName>
    </submittedName>
</protein>
<proteinExistence type="predicted"/>
<dbReference type="InterPro" id="IPR007709">
    <property type="entry name" value="N-FG_amidohydro"/>
</dbReference>
<dbReference type="Pfam" id="PF05013">
    <property type="entry name" value="FGase"/>
    <property type="match status" value="1"/>
</dbReference>
<dbReference type="RefSeq" id="WP_086436079.1">
    <property type="nucleotide sequence ID" value="NZ_FXWG01000001.1"/>
</dbReference>
<dbReference type="AlphaFoldDB" id="A0A1Y6E579"/>
<dbReference type="SUPFAM" id="SSF53187">
    <property type="entry name" value="Zn-dependent exopeptidases"/>
    <property type="match status" value="1"/>
</dbReference>
<dbReference type="Proteomes" id="UP000194420">
    <property type="component" value="Unassembled WGS sequence"/>
</dbReference>
<name>A0A1Y6E579_9SPHN</name>
<reference evidence="2" key="1">
    <citation type="submission" date="2017-04" db="EMBL/GenBank/DDBJ databases">
        <authorList>
            <person name="Varghese N."/>
            <person name="Submissions S."/>
        </authorList>
    </citation>
    <scope>NUCLEOTIDE SEQUENCE [LARGE SCALE GENOMIC DNA]</scope>
</reference>
<sequence>MPAKNLDNDDSSLVHGGFISGSDKPAFAMSPAPNAPVPVLIAVPHAGRDYPAHVLDSLREPRFAQLRLEDRYVDRLAREVASAAGVPIITARAPRAMLDLNRARDDVDWGMIAGKSPGEVPHSQANRRSRSGLGLVPRRLPGFGDIWKNHLTQAELDERIEGIHRPYHASLAQKLERIRDEWGAALLVDFHSMPPLKRRPGEHQVARFVLGDRFGASCDGSLTAYALRSLQAQGWPVAHNRPYSGGFVLDHHSAPNRGIHALQFEICRSTYLDKNLDQPGDGLAPVAALMATLVRDLGAATARLAQRGHYAQAAE</sequence>
<dbReference type="Gene3D" id="3.40.630.40">
    <property type="entry name" value="Zn-dependent exopeptidases"/>
    <property type="match status" value="1"/>
</dbReference>
<keyword evidence="1" id="KW-0378">Hydrolase</keyword>
<dbReference type="OrthoDB" id="9802050at2"/>
<keyword evidence="2" id="KW-1185">Reference proteome</keyword>
<gene>
    <name evidence="1" type="ORF">SAMN06297468_0078</name>
</gene>
<organism evidence="1 2">
    <name type="scientific">Altererythrobacter xiamenensis</name>
    <dbReference type="NCBI Taxonomy" id="1316679"/>
    <lineage>
        <taxon>Bacteria</taxon>
        <taxon>Pseudomonadati</taxon>
        <taxon>Pseudomonadota</taxon>
        <taxon>Alphaproteobacteria</taxon>
        <taxon>Sphingomonadales</taxon>
        <taxon>Erythrobacteraceae</taxon>
        <taxon>Altererythrobacter</taxon>
    </lineage>
</organism>
<dbReference type="EMBL" id="FXWG01000001">
    <property type="protein sequence ID" value="SMQ57917.1"/>
    <property type="molecule type" value="Genomic_DNA"/>
</dbReference>
<dbReference type="GO" id="GO:0016787">
    <property type="term" value="F:hydrolase activity"/>
    <property type="evidence" value="ECO:0007669"/>
    <property type="project" value="UniProtKB-KW"/>
</dbReference>
<accession>A0A1Y6E579</accession>